<reference evidence="3" key="1">
    <citation type="submission" date="2016-02" db="EMBL/GenBank/DDBJ databases">
        <authorList>
            <person name="Holder M.E."/>
            <person name="Ajami N.J."/>
            <person name="Petrosino J.F."/>
        </authorList>
    </citation>
    <scope>NUCLEOTIDE SEQUENCE [LARGE SCALE GENOMIC DNA]</scope>
    <source>
        <strain evidence="3">CCUG 36733</strain>
    </source>
</reference>
<name>A0A0X8JGA1_ACTRD</name>
<dbReference type="Gene3D" id="3.40.50.300">
    <property type="entry name" value="P-loop containing nucleotide triphosphate hydrolases"/>
    <property type="match status" value="1"/>
</dbReference>
<keyword evidence="3" id="KW-1185">Reference proteome</keyword>
<evidence type="ECO:0000313" key="3">
    <source>
        <dbReference type="Proteomes" id="UP000065220"/>
    </source>
</evidence>
<dbReference type="KEGG" id="ard:AXF14_11415"/>
<dbReference type="RefSeq" id="WP_067943323.1">
    <property type="nucleotide sequence ID" value="NZ_CP014228.1"/>
</dbReference>
<dbReference type="OrthoDB" id="3254736at2"/>
<dbReference type="InterPro" id="IPR027417">
    <property type="entry name" value="P-loop_NTPase"/>
</dbReference>
<sequence>MGPAPTKERDGASRLAAARAALALAEQRAGLHDSTARDVQRAMTRALDAVEGAPAGSALASATGAPASRGATALDLLTPEVPGQAGAAGSDPWLGLSPDSAGALAVTGSRTVLLAAAAQRQGRHGWCAVVGGEDLGWNAAAEAGLDLERVLVVPAAGLEPSLLLAATSALLDGVDVLLVDAATASRLRPRDRRTLHARARERGALILSDLPWEGARGLVAAPEGTDTGEPGAAPQPAGERALPASPAEESRPEGPEEGRPEPRGRLALVAGIGAGAGKAPARPLENTSIAAPEPAPALPAREMPAGYLRGLRWSLRDPARPGAGSRLELAPSGVSASLATSAAAPAPVPAPAPTTAGTGAVPAGAGLAEVVPLTRSRR</sequence>
<dbReference type="Proteomes" id="UP000065220">
    <property type="component" value="Chromosome"/>
</dbReference>
<feature type="compositionally biased region" description="Low complexity" evidence="1">
    <location>
        <begin position="353"/>
        <end position="368"/>
    </location>
</feature>
<feature type="compositionally biased region" description="Low complexity" evidence="1">
    <location>
        <begin position="332"/>
        <end position="345"/>
    </location>
</feature>
<dbReference type="STRING" id="111015.AXF14_11415"/>
<accession>A0A0X8JGA1</accession>
<evidence type="ECO:0000313" key="2">
    <source>
        <dbReference type="EMBL" id="AMD88067.1"/>
    </source>
</evidence>
<gene>
    <name evidence="2" type="ORF">AXF14_11415</name>
</gene>
<organism evidence="2 3">
    <name type="scientific">Actinomyces radicidentis</name>
    <dbReference type="NCBI Taxonomy" id="111015"/>
    <lineage>
        <taxon>Bacteria</taxon>
        <taxon>Bacillati</taxon>
        <taxon>Actinomycetota</taxon>
        <taxon>Actinomycetes</taxon>
        <taxon>Actinomycetales</taxon>
        <taxon>Actinomycetaceae</taxon>
        <taxon>Actinomyces</taxon>
    </lineage>
</organism>
<feature type="compositionally biased region" description="Basic and acidic residues" evidence="1">
    <location>
        <begin position="248"/>
        <end position="263"/>
    </location>
</feature>
<feature type="region of interest" description="Disordered" evidence="1">
    <location>
        <begin position="220"/>
        <end position="263"/>
    </location>
</feature>
<feature type="region of interest" description="Disordered" evidence="1">
    <location>
        <begin position="320"/>
        <end position="378"/>
    </location>
</feature>
<protein>
    <submittedName>
        <fullName evidence="2">Uncharacterized protein</fullName>
    </submittedName>
</protein>
<dbReference type="EMBL" id="CP014228">
    <property type="protein sequence ID" value="AMD88067.1"/>
    <property type="molecule type" value="Genomic_DNA"/>
</dbReference>
<proteinExistence type="predicted"/>
<dbReference type="AlphaFoldDB" id="A0A0X8JGA1"/>
<evidence type="ECO:0000256" key="1">
    <source>
        <dbReference type="SAM" id="MobiDB-lite"/>
    </source>
</evidence>